<protein>
    <submittedName>
        <fullName evidence="2">Uncharacterized protein</fullName>
    </submittedName>
</protein>
<accession>A0A9Q1GIL8</accession>
<dbReference type="Proteomes" id="UP001153076">
    <property type="component" value="Unassembled WGS sequence"/>
</dbReference>
<evidence type="ECO:0000313" key="3">
    <source>
        <dbReference type="EMBL" id="KAJ8423199.1"/>
    </source>
</evidence>
<name>A0A9Q1GIL8_9CARY</name>
<dbReference type="AlphaFoldDB" id="A0A9Q1GIL8"/>
<proteinExistence type="predicted"/>
<organism evidence="2 4">
    <name type="scientific">Carnegiea gigantea</name>
    <dbReference type="NCBI Taxonomy" id="171969"/>
    <lineage>
        <taxon>Eukaryota</taxon>
        <taxon>Viridiplantae</taxon>
        <taxon>Streptophyta</taxon>
        <taxon>Embryophyta</taxon>
        <taxon>Tracheophyta</taxon>
        <taxon>Spermatophyta</taxon>
        <taxon>Magnoliopsida</taxon>
        <taxon>eudicotyledons</taxon>
        <taxon>Gunneridae</taxon>
        <taxon>Pentapetalae</taxon>
        <taxon>Caryophyllales</taxon>
        <taxon>Cactineae</taxon>
        <taxon>Cactaceae</taxon>
        <taxon>Cactoideae</taxon>
        <taxon>Echinocereeae</taxon>
        <taxon>Carnegiea</taxon>
    </lineage>
</organism>
<sequence length="284" mass="31678">MTEMLGPSQCSRRVSKSSTDTKREQRLLCSFIHLQFHLTNQMVKADTLVSDASIIVEKEEHYEDVVLDQPKSITKEDRSMPSYSICLGLSQPDSQSPVPQNTFVPNPSIAAVNEDDGIEDGNAGAPLRFTLRNTSQLRKKPKEGDEPASKKGETTGSKVPSPHNAKEPAGQSKQALSLEVERKQPQLEKAEPLDPVKKRQPQNLPLAYCSPYMIQLTKLDSELSQDELTISEYVFSKVEDVDDSEHLFDGCGNKEAIRASMVTLRPREQLEVNAINIWSNILND</sequence>
<dbReference type="EMBL" id="JAKOGI010002031">
    <property type="protein sequence ID" value="KAJ8423199.1"/>
    <property type="molecule type" value="Genomic_DNA"/>
</dbReference>
<evidence type="ECO:0000256" key="1">
    <source>
        <dbReference type="SAM" id="MobiDB-lite"/>
    </source>
</evidence>
<dbReference type="EMBL" id="JAKOGI010004248">
    <property type="protein sequence ID" value="KAJ8419866.1"/>
    <property type="molecule type" value="Genomic_DNA"/>
</dbReference>
<feature type="compositionally biased region" description="Basic and acidic residues" evidence="1">
    <location>
        <begin position="142"/>
        <end position="153"/>
    </location>
</feature>
<evidence type="ECO:0000313" key="4">
    <source>
        <dbReference type="Proteomes" id="UP001153076"/>
    </source>
</evidence>
<feature type="compositionally biased region" description="Polar residues" evidence="1">
    <location>
        <begin position="91"/>
        <end position="105"/>
    </location>
</feature>
<evidence type="ECO:0000313" key="2">
    <source>
        <dbReference type="EMBL" id="KAJ8419866.1"/>
    </source>
</evidence>
<gene>
    <name evidence="2" type="ORF">Cgig2_006415</name>
    <name evidence="3" type="ORF">Cgig2_008440</name>
</gene>
<feature type="region of interest" description="Disordered" evidence="1">
    <location>
        <begin position="89"/>
        <end position="176"/>
    </location>
</feature>
<keyword evidence="4" id="KW-1185">Reference proteome</keyword>
<reference evidence="2" key="1">
    <citation type="submission" date="2022-04" db="EMBL/GenBank/DDBJ databases">
        <title>Carnegiea gigantea Genome sequencing and assembly v2.</title>
        <authorList>
            <person name="Copetti D."/>
            <person name="Sanderson M.J."/>
            <person name="Burquez A."/>
            <person name="Wojciechowski M.F."/>
        </authorList>
    </citation>
    <scope>NUCLEOTIDE SEQUENCE</scope>
    <source>
        <strain evidence="2">SGP5-SGP5p</strain>
        <tissue evidence="2">Aerial part</tissue>
    </source>
</reference>
<comment type="caution">
    <text evidence="2">The sequence shown here is derived from an EMBL/GenBank/DDBJ whole genome shotgun (WGS) entry which is preliminary data.</text>
</comment>